<evidence type="ECO:0000313" key="2">
    <source>
        <dbReference type="Proteomes" id="UP000177950"/>
    </source>
</evidence>
<name>A0A1F6UNP2_9PROT</name>
<dbReference type="InterPro" id="IPR016024">
    <property type="entry name" value="ARM-type_fold"/>
</dbReference>
<dbReference type="AlphaFoldDB" id="A0A1F6UNP2"/>
<sequence>MQSLSALLKAGKIAHLEATNLSLRPEVAATYGVRTVPWVRIGPFELEGLRSQGELQHWAEISDSMEGMAEYFSELLKSGASNKVLSLLAADATRFDALLHLLAQTDTELHVRLGIGAVMEDLQGSDALQGRVDSLAALTRHPDARIRSDACHYLSLTRSPDALPAVRALLDDADAQVRDTARDSLAALENRDL</sequence>
<organism evidence="1 2">
    <name type="scientific">Candidatus Muproteobacteria bacterium RBG_19FT_COMBO_61_10</name>
    <dbReference type="NCBI Taxonomy" id="1817761"/>
    <lineage>
        <taxon>Bacteria</taxon>
        <taxon>Pseudomonadati</taxon>
        <taxon>Pseudomonadota</taxon>
        <taxon>Candidatus Muproteobacteria</taxon>
    </lineage>
</organism>
<gene>
    <name evidence="1" type="ORF">A2V58_00635</name>
</gene>
<reference evidence="1 2" key="1">
    <citation type="journal article" date="2016" name="Nat. Commun.">
        <title>Thousands of microbial genomes shed light on interconnected biogeochemical processes in an aquifer system.</title>
        <authorList>
            <person name="Anantharaman K."/>
            <person name="Brown C.T."/>
            <person name="Hug L.A."/>
            <person name="Sharon I."/>
            <person name="Castelle C.J."/>
            <person name="Probst A.J."/>
            <person name="Thomas B.C."/>
            <person name="Singh A."/>
            <person name="Wilkins M.J."/>
            <person name="Karaoz U."/>
            <person name="Brodie E.L."/>
            <person name="Williams K.H."/>
            <person name="Hubbard S.S."/>
            <person name="Banfield J.F."/>
        </authorList>
    </citation>
    <scope>NUCLEOTIDE SEQUENCE [LARGE SCALE GENOMIC DNA]</scope>
</reference>
<dbReference type="SUPFAM" id="SSF48371">
    <property type="entry name" value="ARM repeat"/>
    <property type="match status" value="1"/>
</dbReference>
<dbReference type="EMBL" id="MFSV01000023">
    <property type="protein sequence ID" value="OGI58997.1"/>
    <property type="molecule type" value="Genomic_DNA"/>
</dbReference>
<evidence type="ECO:0008006" key="3">
    <source>
        <dbReference type="Google" id="ProtNLM"/>
    </source>
</evidence>
<feature type="non-terminal residue" evidence="1">
    <location>
        <position position="193"/>
    </location>
</feature>
<dbReference type="InterPro" id="IPR011989">
    <property type="entry name" value="ARM-like"/>
</dbReference>
<dbReference type="Proteomes" id="UP000177950">
    <property type="component" value="Unassembled WGS sequence"/>
</dbReference>
<evidence type="ECO:0000313" key="1">
    <source>
        <dbReference type="EMBL" id="OGI58997.1"/>
    </source>
</evidence>
<accession>A0A1F6UNP2</accession>
<dbReference type="Pfam" id="PF13646">
    <property type="entry name" value="HEAT_2"/>
    <property type="match status" value="1"/>
</dbReference>
<proteinExistence type="predicted"/>
<dbReference type="Gene3D" id="1.25.10.10">
    <property type="entry name" value="Leucine-rich Repeat Variant"/>
    <property type="match status" value="1"/>
</dbReference>
<comment type="caution">
    <text evidence="1">The sequence shown here is derived from an EMBL/GenBank/DDBJ whole genome shotgun (WGS) entry which is preliminary data.</text>
</comment>
<protein>
    <recommendedName>
        <fullName evidence="3">HEAT repeat domain-containing protein</fullName>
    </recommendedName>
</protein>